<accession>A0AAD0QNC3</accession>
<organism evidence="1 2">
    <name type="scientific">Cutibacterium acnes</name>
    <name type="common">Propionibacterium acnes</name>
    <dbReference type="NCBI Taxonomy" id="1747"/>
    <lineage>
        <taxon>Bacteria</taxon>
        <taxon>Bacillati</taxon>
        <taxon>Actinomycetota</taxon>
        <taxon>Actinomycetes</taxon>
        <taxon>Propionibacteriales</taxon>
        <taxon>Propionibacteriaceae</taxon>
        <taxon>Cutibacterium</taxon>
    </lineage>
</organism>
<protein>
    <submittedName>
        <fullName evidence="1">Thiocillin/thiostrepton family thiazolyl peptide</fullName>
    </submittedName>
</protein>
<dbReference type="AlphaFoldDB" id="A0AAD0QNC3"/>
<reference evidence="1 2" key="1">
    <citation type="submission" date="2018-08" db="EMBL/GenBank/DDBJ databases">
        <title>Genome sequencing of Cutibacterium acnes KCOM 1315.</title>
        <authorList>
            <person name="Kook J.-K."/>
            <person name="Park S.-N."/>
            <person name="Lim Y.K."/>
        </authorList>
    </citation>
    <scope>NUCLEOTIDE SEQUENCE [LARGE SCALE GENOMIC DNA]</scope>
    <source>
        <strain evidence="1 2">KCOM 1315</strain>
    </source>
</reference>
<name>A0AAD0QNC3_CUTAC</name>
<sequence length="63" mass="6977">MDRNNLYHLSREKVNTNENEALNLNVMEFSDMISDATERDDVTQIMAASCVETSVSSSSTSSS</sequence>
<evidence type="ECO:0000313" key="1">
    <source>
        <dbReference type="EMBL" id="AXM06282.1"/>
    </source>
</evidence>
<proteinExistence type="predicted"/>
<evidence type="ECO:0000313" key="2">
    <source>
        <dbReference type="Proteomes" id="UP000256621"/>
    </source>
</evidence>
<dbReference type="EMBL" id="CP031442">
    <property type="protein sequence ID" value="AXM06282.1"/>
    <property type="molecule type" value="Genomic_DNA"/>
</dbReference>
<gene>
    <name evidence="1" type="ORF">DXN06_03265</name>
</gene>
<dbReference type="RefSeq" id="WP_088123884.1">
    <property type="nucleotide sequence ID" value="NZ_CAMHWY010000012.1"/>
</dbReference>
<dbReference type="NCBIfam" id="NF033401">
    <property type="entry name" value="thiazolyl_BerA"/>
    <property type="match status" value="1"/>
</dbReference>
<dbReference type="Proteomes" id="UP000256621">
    <property type="component" value="Chromosome"/>
</dbReference>